<keyword evidence="1" id="KW-0812">Transmembrane</keyword>
<keyword evidence="1" id="KW-1133">Transmembrane helix</keyword>
<proteinExistence type="predicted"/>
<accession>A0ABN0RMS2</accession>
<name>A0ABN0RMS2_9FLAO</name>
<dbReference type="RefSeq" id="WP_034645784.1">
    <property type="nucleotide sequence ID" value="NZ_ARZX01000013.1"/>
</dbReference>
<organism evidence="2 3">
    <name type="scientific">Cellulophaga geojensis KL-A</name>
    <dbReference type="NCBI Taxonomy" id="1328323"/>
    <lineage>
        <taxon>Bacteria</taxon>
        <taxon>Pseudomonadati</taxon>
        <taxon>Bacteroidota</taxon>
        <taxon>Flavobacteriia</taxon>
        <taxon>Flavobacteriales</taxon>
        <taxon>Flavobacteriaceae</taxon>
        <taxon>Cellulophaga</taxon>
    </lineage>
</organism>
<keyword evidence="1" id="KW-0472">Membrane</keyword>
<reference evidence="2 3" key="1">
    <citation type="journal article" date="2014" name="Genome Announc.">
        <title>Draft Genome Sequence of the Carrageenan-Degrading Bacterium Cellulophaga sp. Strain KL-A, Isolated from Decaying Marine Algae.</title>
        <authorList>
            <person name="Shan D."/>
            <person name="Ying J."/>
            <person name="Li X."/>
            <person name="Gao Z."/>
            <person name="Wei G."/>
            <person name="Shao Z."/>
        </authorList>
    </citation>
    <scope>NUCLEOTIDE SEQUENCE [LARGE SCALE GENOMIC DNA]</scope>
    <source>
        <strain evidence="2 3">KL-A</strain>
    </source>
</reference>
<evidence type="ECO:0000313" key="3">
    <source>
        <dbReference type="Proteomes" id="UP000019275"/>
    </source>
</evidence>
<feature type="transmembrane region" description="Helical" evidence="1">
    <location>
        <begin position="7"/>
        <end position="24"/>
    </location>
</feature>
<dbReference type="Proteomes" id="UP000019275">
    <property type="component" value="Unassembled WGS sequence"/>
</dbReference>
<sequence>MRLKKTVKIVVPIIILLGIVYWGYKFINNTSSLLGVVHKNADAVVKIDLHGIQETIVLDALSSPKFYYDNISFSSSKKEKDSTLDKGINLKPYTVVLYTLKNVENTVFSTFPIDNFTGFNAYVKEYIKNKKGKIQNAEGYKYAVLEKSKVCIAWSSKNLAIAATPSKIDITKVSAVFTDVLVDEKLITDKNNNLIEQLKNAKDHIVYLKGTSVIGLNFEDGKLAVSGQLEVDKSSVFSKEITVNSVPNASLQLYLDYSFADENHKKDFISTFKNSSFLQKSNLQIDSIAKYSNGFFSLVVSGKTKQQDTIITYDYDDNFNKVEKKTIQEKEVPKMYVNLGVNKNGLPAYLQEQGAIEQGVFTALPIYNFYVSSATKTSLFATTKNIPKTAVFKSANFLDITADFSKLKNDISFPKSNLLFELLNTLEVKANQVKPGVVGLKGTLSAKRDDVNIITQLFFGLENAK</sequence>
<protein>
    <submittedName>
        <fullName evidence="2">Uncharacterized protein</fullName>
    </submittedName>
</protein>
<evidence type="ECO:0000256" key="1">
    <source>
        <dbReference type="SAM" id="Phobius"/>
    </source>
</evidence>
<dbReference type="EMBL" id="ARZX01000013">
    <property type="protein sequence ID" value="EWH13227.1"/>
    <property type="molecule type" value="Genomic_DNA"/>
</dbReference>
<comment type="caution">
    <text evidence="2">The sequence shown here is derived from an EMBL/GenBank/DDBJ whole genome shotgun (WGS) entry which is preliminary data.</text>
</comment>
<evidence type="ECO:0000313" key="2">
    <source>
        <dbReference type="EMBL" id="EWH13227.1"/>
    </source>
</evidence>
<gene>
    <name evidence="2" type="ORF">KLA_10823</name>
</gene>
<keyword evidence="3" id="KW-1185">Reference proteome</keyword>